<feature type="transmembrane region" description="Helical" evidence="1">
    <location>
        <begin position="201"/>
        <end position="221"/>
    </location>
</feature>
<dbReference type="OrthoDB" id="388031at2"/>
<feature type="transmembrane region" description="Helical" evidence="1">
    <location>
        <begin position="416"/>
        <end position="436"/>
    </location>
</feature>
<feature type="transmembrane region" description="Helical" evidence="1">
    <location>
        <begin position="317"/>
        <end position="334"/>
    </location>
</feature>
<proteinExistence type="predicted"/>
<keyword evidence="1" id="KW-0812">Transmembrane</keyword>
<dbReference type="AlphaFoldDB" id="A0A1S2D0T3"/>
<organism evidence="2 3">
    <name type="scientific">Aeromonas sobria</name>
    <dbReference type="NCBI Taxonomy" id="646"/>
    <lineage>
        <taxon>Bacteria</taxon>
        <taxon>Pseudomonadati</taxon>
        <taxon>Pseudomonadota</taxon>
        <taxon>Gammaproteobacteria</taxon>
        <taxon>Aeromonadales</taxon>
        <taxon>Aeromonadaceae</taxon>
        <taxon>Aeromonas</taxon>
    </lineage>
</organism>
<feature type="transmembrane region" description="Helical" evidence="1">
    <location>
        <begin position="139"/>
        <end position="161"/>
    </location>
</feature>
<protein>
    <recommendedName>
        <fullName evidence="4">Multidrug transporter</fullName>
    </recommendedName>
</protein>
<evidence type="ECO:0000256" key="1">
    <source>
        <dbReference type="SAM" id="Phobius"/>
    </source>
</evidence>
<feature type="transmembrane region" description="Helical" evidence="1">
    <location>
        <begin position="105"/>
        <end position="127"/>
    </location>
</feature>
<evidence type="ECO:0008006" key="4">
    <source>
        <dbReference type="Google" id="ProtNLM"/>
    </source>
</evidence>
<sequence>MNHAHASRLAIRTRASLSRINWPLYLALLITAALPTIYTTTRIYYLGDLPTEWGVNIASQLAWVNLGLEVVQEALILPLFYLLGKTLHERDATLNKLKTGLIVTVGIYSLFTGLIALFAMPLVQAMAQSPEQVAATVDYIRLEMIATTLFNAVRFLTIFFVLQDWRRVIYTVLAIQILVSVTLDTLLLSQLEFSLRLGVNGIAYSNIVASICTLVYALVVVRQRYRLTSADLHVQANFGWIREWFRVGKWSGVDSLIRNAFFLIFIIRMVNVVEEQGTFWVANSFIWGWLLLPFLPMADLIKQDVSQGDKLPHWDKMLGYFTTCVLIAIVWILLSPGYEWFIRNILNTAITQHLHLILLSLPFYMLFMFNTCMDSVLYGRGQTRYLAIQSVITNVTVYGTAYVCYLQGWLTPSLDGIAILFGCGIAVDTLVTGWLYNRHLRQENYAV</sequence>
<dbReference type="RefSeq" id="WP_042018420.1">
    <property type="nucleotide sequence ID" value="NZ_CDBW01000004.1"/>
</dbReference>
<feature type="transmembrane region" description="Helical" evidence="1">
    <location>
        <begin position="279"/>
        <end position="296"/>
    </location>
</feature>
<feature type="transmembrane region" description="Helical" evidence="1">
    <location>
        <begin position="385"/>
        <end position="410"/>
    </location>
</feature>
<feature type="transmembrane region" description="Helical" evidence="1">
    <location>
        <begin position="256"/>
        <end position="273"/>
    </location>
</feature>
<keyword evidence="1" id="KW-0472">Membrane</keyword>
<evidence type="ECO:0000313" key="3">
    <source>
        <dbReference type="Proteomes" id="UP000179934"/>
    </source>
</evidence>
<gene>
    <name evidence="2" type="ORF">BJD16_11420</name>
</gene>
<comment type="caution">
    <text evidence="2">The sequence shown here is derived from an EMBL/GenBank/DDBJ whole genome shotgun (WGS) entry which is preliminary data.</text>
</comment>
<feature type="transmembrane region" description="Helical" evidence="1">
    <location>
        <begin position="20"/>
        <end position="41"/>
    </location>
</feature>
<dbReference type="GeneID" id="58920807"/>
<keyword evidence="1" id="KW-1133">Transmembrane helix</keyword>
<feature type="transmembrane region" description="Helical" evidence="1">
    <location>
        <begin position="354"/>
        <end position="373"/>
    </location>
</feature>
<dbReference type="Proteomes" id="UP000179934">
    <property type="component" value="Unassembled WGS sequence"/>
</dbReference>
<feature type="transmembrane region" description="Helical" evidence="1">
    <location>
        <begin position="61"/>
        <end position="84"/>
    </location>
</feature>
<reference evidence="2 3" key="1">
    <citation type="submission" date="2016-09" db="EMBL/GenBank/DDBJ databases">
        <title>Draft Genome Sequence of Aeromonas sobria Strain 08005, Isolated from Sick Rana catesbeiana.</title>
        <authorList>
            <person name="Yang Q."/>
        </authorList>
    </citation>
    <scope>NUCLEOTIDE SEQUENCE [LARGE SCALE GENOMIC DNA]</scope>
    <source>
        <strain evidence="2 3">08005</strain>
    </source>
</reference>
<accession>A0A1S2D0T3</accession>
<dbReference type="EMBL" id="MKFU01000008">
    <property type="protein sequence ID" value="OHY93897.1"/>
    <property type="molecule type" value="Genomic_DNA"/>
</dbReference>
<dbReference type="NCBIfam" id="NF045539">
    <property type="entry name" value="MATE_efflux1"/>
    <property type="match status" value="1"/>
</dbReference>
<evidence type="ECO:0000313" key="2">
    <source>
        <dbReference type="EMBL" id="OHY93897.1"/>
    </source>
</evidence>
<feature type="transmembrane region" description="Helical" evidence="1">
    <location>
        <begin position="168"/>
        <end position="189"/>
    </location>
</feature>
<dbReference type="STRING" id="646.BJD16_11420"/>
<name>A0A1S2D0T3_AERSO</name>